<keyword evidence="2 4" id="KW-0472">Membrane</keyword>
<feature type="chain" id="PRO_5009015574" description="Outer membrane protein assembly factor BamD" evidence="4">
    <location>
        <begin position="28"/>
        <end position="250"/>
    </location>
</feature>
<evidence type="ECO:0000256" key="1">
    <source>
        <dbReference type="ARBA" id="ARBA00022729"/>
    </source>
</evidence>
<dbReference type="STRING" id="134287.A35E_00021"/>
<dbReference type="PATRIC" id="fig|134287.3.peg.22"/>
<protein>
    <recommendedName>
        <fullName evidence="4">Outer membrane protein assembly factor BamD</fullName>
    </recommendedName>
</protein>
<feature type="signal peptide" evidence="4">
    <location>
        <begin position="1"/>
        <end position="27"/>
    </location>
</feature>
<dbReference type="EMBL" id="CP003547">
    <property type="protein sequence ID" value="AFP85347.1"/>
    <property type="molecule type" value="Genomic_DNA"/>
</dbReference>
<dbReference type="Pfam" id="PF13525">
    <property type="entry name" value="YfiO"/>
    <property type="match status" value="1"/>
</dbReference>
<dbReference type="RefSeq" id="WP_014888644.1">
    <property type="nucleotide sequence ID" value="NC_018420.1"/>
</dbReference>
<accession>J3TG54</accession>
<proteinExistence type="inferred from homology"/>
<dbReference type="KEGG" id="sehc:A35E_00021"/>
<dbReference type="CDD" id="cd15830">
    <property type="entry name" value="BamD"/>
    <property type="match status" value="1"/>
</dbReference>
<comment type="subcellular location">
    <subcellularLocation>
        <location evidence="4">Cell outer membrane</location>
    </subcellularLocation>
</comment>
<dbReference type="AlphaFoldDB" id="J3TG54"/>
<evidence type="ECO:0000259" key="5">
    <source>
        <dbReference type="Pfam" id="PF13525"/>
    </source>
</evidence>
<dbReference type="InterPro" id="IPR017689">
    <property type="entry name" value="BamD"/>
</dbReference>
<dbReference type="HAMAP" id="MF_00922">
    <property type="entry name" value="OM_assembly_BamD"/>
    <property type="match status" value="1"/>
</dbReference>
<organism evidence="6 7">
    <name type="scientific">secondary endosymbiont of Heteropsylla cubana</name>
    <dbReference type="NCBI Taxonomy" id="134287"/>
    <lineage>
        <taxon>Bacteria</taxon>
        <taxon>Pseudomonadati</taxon>
        <taxon>Pseudomonadota</taxon>
        <taxon>Gammaproteobacteria</taxon>
        <taxon>Enterobacterales</taxon>
        <taxon>Enterobacteriaceae</taxon>
        <taxon>aphid secondary symbionts</taxon>
    </lineage>
</organism>
<evidence type="ECO:0000313" key="7">
    <source>
        <dbReference type="Proteomes" id="UP000003937"/>
    </source>
</evidence>
<comment type="function">
    <text evidence="4">Part of the outer membrane protein assembly complex, which is involved in assembly and insertion of beta-barrel proteins into the outer membrane. Constitutes, with BamA, the core component of the assembly machinery.</text>
</comment>
<dbReference type="InterPro" id="IPR011990">
    <property type="entry name" value="TPR-like_helical_dom_sf"/>
</dbReference>
<evidence type="ECO:0000256" key="2">
    <source>
        <dbReference type="ARBA" id="ARBA00023136"/>
    </source>
</evidence>
<evidence type="ECO:0000256" key="3">
    <source>
        <dbReference type="ARBA" id="ARBA00023237"/>
    </source>
</evidence>
<keyword evidence="6" id="KW-0449">Lipoprotein</keyword>
<feature type="domain" description="Outer membrane lipoprotein BamD-like" evidence="5">
    <location>
        <begin position="35"/>
        <end position="241"/>
    </location>
</feature>
<sequence precursor="true">MIDIMIDIKYRLIAVICCFILSSCATHTDVVFNHTPLQIYSSAQKKLKKGNYIAAIQDLKQLEQDSIFNHAVKAKKVQIDLMYAYYKSGNFSTVTIDSFLKMNPTHPHVDYVLYLRGLSNMEMHSGGVDGFFGLRVASNSCNLEYARAAFCDFKQLVVHHPNSKYSMDASKRLIYLKNWLANYELSVVKYYDRREAYIAVVNRVEKMLSDFPDTQATRKAIPYMEWAYRQLQLSVLADTVHKIQVANPIQ</sequence>
<gene>
    <name evidence="4" type="primary">bamD</name>
    <name evidence="6" type="ORF">A35E_00021</name>
</gene>
<evidence type="ECO:0000313" key="6">
    <source>
        <dbReference type="EMBL" id="AFP85347.1"/>
    </source>
</evidence>
<comment type="similarity">
    <text evidence="4">Belongs to the BamD family.</text>
</comment>
<keyword evidence="7" id="KW-1185">Reference proteome</keyword>
<dbReference type="NCBIfam" id="TIGR03302">
    <property type="entry name" value="OM_YfiO"/>
    <property type="match status" value="1"/>
</dbReference>
<reference evidence="6 7" key="1">
    <citation type="journal article" date="2012" name="Mol. Biol. Evol.">
        <title>Genome reduction and co-evolution between the primary and secondary bacterial symbionts of psyllids.</title>
        <authorList>
            <person name="Sloan D.B."/>
            <person name="Moran N.A."/>
        </authorList>
    </citation>
    <scope>NUCLEOTIDE SEQUENCE [LARGE SCALE GENOMIC DNA]</scope>
    <source>
        <strain evidence="6">Hcub_S</strain>
    </source>
</reference>
<name>J3TG54_9ENTR</name>
<evidence type="ECO:0000256" key="4">
    <source>
        <dbReference type="HAMAP-Rule" id="MF_00922"/>
    </source>
</evidence>
<dbReference type="InterPro" id="IPR039565">
    <property type="entry name" value="BamD-like"/>
</dbReference>
<dbReference type="GO" id="GO:0051205">
    <property type="term" value="P:protein insertion into membrane"/>
    <property type="evidence" value="ECO:0007669"/>
    <property type="project" value="UniProtKB-UniRule"/>
</dbReference>
<comment type="subunit">
    <text evidence="4">Part of the Bam complex, which is composed of the outer membrane protein BamA, and four lipoproteins BamB, BamC, BamD and BamE.</text>
</comment>
<dbReference type="Gene3D" id="1.25.40.10">
    <property type="entry name" value="Tetratricopeptide repeat domain"/>
    <property type="match status" value="1"/>
</dbReference>
<dbReference type="GO" id="GO:0043165">
    <property type="term" value="P:Gram-negative-bacterium-type cell outer membrane assembly"/>
    <property type="evidence" value="ECO:0007669"/>
    <property type="project" value="UniProtKB-UniRule"/>
</dbReference>
<dbReference type="HOGENOM" id="CLU_065982_0_2_6"/>
<dbReference type="Proteomes" id="UP000003937">
    <property type="component" value="Chromosome"/>
</dbReference>
<keyword evidence="1 4" id="KW-0732">Signal</keyword>
<keyword evidence="3 4" id="KW-0998">Cell outer membrane</keyword>
<dbReference type="GO" id="GO:0009279">
    <property type="term" value="C:cell outer membrane"/>
    <property type="evidence" value="ECO:0007669"/>
    <property type="project" value="UniProtKB-SubCell"/>
</dbReference>